<evidence type="ECO:0000313" key="8">
    <source>
        <dbReference type="EMBL" id="CAF3745697.1"/>
    </source>
</evidence>
<feature type="transmembrane region" description="Helical" evidence="6">
    <location>
        <begin position="6"/>
        <end position="26"/>
    </location>
</feature>
<dbReference type="Proteomes" id="UP000663823">
    <property type="component" value="Unassembled WGS sequence"/>
</dbReference>
<reference evidence="8" key="1">
    <citation type="submission" date="2021-02" db="EMBL/GenBank/DDBJ databases">
        <authorList>
            <person name="Nowell W R."/>
        </authorList>
    </citation>
    <scope>NUCLEOTIDE SEQUENCE</scope>
</reference>
<feature type="transmembrane region" description="Helical" evidence="6">
    <location>
        <begin position="362"/>
        <end position="383"/>
    </location>
</feature>
<proteinExistence type="inferred from homology"/>
<dbReference type="Pfam" id="PF12832">
    <property type="entry name" value="MFS_1_like"/>
    <property type="match status" value="1"/>
</dbReference>
<dbReference type="GO" id="GO:0016020">
    <property type="term" value="C:membrane"/>
    <property type="evidence" value="ECO:0007669"/>
    <property type="project" value="UniProtKB-SubCell"/>
</dbReference>
<dbReference type="AlphaFoldDB" id="A0A818Y3G1"/>
<organism evidence="8 9">
    <name type="scientific">Rotaria sordida</name>
    <dbReference type="NCBI Taxonomy" id="392033"/>
    <lineage>
        <taxon>Eukaryota</taxon>
        <taxon>Metazoa</taxon>
        <taxon>Spiralia</taxon>
        <taxon>Gnathifera</taxon>
        <taxon>Rotifera</taxon>
        <taxon>Eurotatoria</taxon>
        <taxon>Bdelloidea</taxon>
        <taxon>Philodinida</taxon>
        <taxon>Philodinidae</taxon>
        <taxon>Rotaria</taxon>
    </lineage>
</organism>
<evidence type="ECO:0000259" key="7">
    <source>
        <dbReference type="Pfam" id="PF12832"/>
    </source>
</evidence>
<evidence type="ECO:0000256" key="6">
    <source>
        <dbReference type="SAM" id="Phobius"/>
    </source>
</evidence>
<dbReference type="Gene3D" id="1.20.1250.20">
    <property type="entry name" value="MFS general substrate transporter like domains"/>
    <property type="match status" value="1"/>
</dbReference>
<feature type="transmembrane region" description="Helical" evidence="6">
    <location>
        <begin position="390"/>
        <end position="411"/>
    </location>
</feature>
<sequence>MLKPKPHYFLTYSSFAAIGPILNITLRNRGLSDIEISCINLINPFLIFFTNPLLAFFADHIRRFRLTFNIILCLITIVFSIIFFLPTLKSYSIQGEIYQIDTMKYSLTFCANKEFSTKCALRTRCGCTYQAYCRLLTMEKIYFNKSIPIKTFHFNFTMNSTYVDKQYKNVSIRSNKLRICSAINYHVSIDKDTNDEIRDLFDNSSALSSSEYFKLATCDIKCSIDHLCHGSRYSHQILYLLLYSFLMIIGLNLFALATTLGTTIAFSTLHHSNLFGRQRAWGTIGSGISAFFVSRLYVHFKTKYVYLITFIACSFLSIISTSFIRIRSDKCKRVEPINDDTYYLMLYIDEIDPCKSHSIAGYILQGIVYGRGIGMLISLFIYTRMKKRHLFLIYAVFNIANAIIYSVYYLLIKRRKSFRIDCDDIPESVSIESGKLVLENK</sequence>
<accession>A0A818Y3G1</accession>
<feature type="transmembrane region" description="Helical" evidence="6">
    <location>
        <begin position="237"/>
        <end position="260"/>
    </location>
</feature>
<dbReference type="InterPro" id="IPR051717">
    <property type="entry name" value="MFS_MFSD6"/>
</dbReference>
<keyword evidence="4 6" id="KW-1133">Transmembrane helix</keyword>
<evidence type="ECO:0000256" key="2">
    <source>
        <dbReference type="ARBA" id="ARBA00005241"/>
    </source>
</evidence>
<feature type="transmembrane region" description="Helical" evidence="6">
    <location>
        <begin position="305"/>
        <end position="326"/>
    </location>
</feature>
<protein>
    <recommendedName>
        <fullName evidence="7">Major facilitator superfamily associated domain-containing protein</fullName>
    </recommendedName>
</protein>
<dbReference type="SUPFAM" id="SSF103473">
    <property type="entry name" value="MFS general substrate transporter"/>
    <property type="match status" value="1"/>
</dbReference>
<feature type="transmembrane region" description="Helical" evidence="6">
    <location>
        <begin position="280"/>
        <end position="298"/>
    </location>
</feature>
<evidence type="ECO:0000256" key="4">
    <source>
        <dbReference type="ARBA" id="ARBA00022989"/>
    </source>
</evidence>
<keyword evidence="5 6" id="KW-0472">Membrane</keyword>
<dbReference type="InterPro" id="IPR036259">
    <property type="entry name" value="MFS_trans_sf"/>
</dbReference>
<feature type="domain" description="Major facilitator superfamily associated" evidence="7">
    <location>
        <begin position="5"/>
        <end position="324"/>
    </location>
</feature>
<evidence type="ECO:0000313" key="9">
    <source>
        <dbReference type="Proteomes" id="UP000663823"/>
    </source>
</evidence>
<evidence type="ECO:0000256" key="1">
    <source>
        <dbReference type="ARBA" id="ARBA00004141"/>
    </source>
</evidence>
<evidence type="ECO:0000256" key="3">
    <source>
        <dbReference type="ARBA" id="ARBA00022692"/>
    </source>
</evidence>
<evidence type="ECO:0000256" key="5">
    <source>
        <dbReference type="ARBA" id="ARBA00023136"/>
    </source>
</evidence>
<comment type="subcellular location">
    <subcellularLocation>
        <location evidence="1">Membrane</location>
        <topology evidence="1">Multi-pass membrane protein</topology>
    </subcellularLocation>
</comment>
<dbReference type="PANTHER" id="PTHR16172:SF41">
    <property type="entry name" value="MAJOR FACILITATOR SUPERFAMILY DOMAIN-CONTAINING PROTEIN 6-LIKE"/>
    <property type="match status" value="1"/>
</dbReference>
<name>A0A818Y3G1_9BILA</name>
<feature type="transmembrane region" description="Helical" evidence="6">
    <location>
        <begin position="38"/>
        <end position="58"/>
    </location>
</feature>
<feature type="transmembrane region" description="Helical" evidence="6">
    <location>
        <begin position="64"/>
        <end position="85"/>
    </location>
</feature>
<dbReference type="InterPro" id="IPR024989">
    <property type="entry name" value="MFS_assoc_dom"/>
</dbReference>
<dbReference type="PANTHER" id="PTHR16172">
    <property type="entry name" value="MAJOR FACILITATOR SUPERFAMILY DOMAIN-CONTAINING PROTEIN 6-LIKE"/>
    <property type="match status" value="1"/>
</dbReference>
<gene>
    <name evidence="8" type="ORF">OTI717_LOCUS15287</name>
</gene>
<keyword evidence="3 6" id="KW-0812">Transmembrane</keyword>
<comment type="caution">
    <text evidence="8">The sequence shown here is derived from an EMBL/GenBank/DDBJ whole genome shotgun (WGS) entry which is preliminary data.</text>
</comment>
<dbReference type="EMBL" id="CAJOAX010001792">
    <property type="protein sequence ID" value="CAF3745697.1"/>
    <property type="molecule type" value="Genomic_DNA"/>
</dbReference>
<comment type="similarity">
    <text evidence="2">Belongs to the major facilitator superfamily. MFSD6 family.</text>
</comment>